<dbReference type="EMBL" id="FZOQ01000080">
    <property type="protein sequence ID" value="SNT37829.1"/>
    <property type="molecule type" value="Genomic_DNA"/>
</dbReference>
<feature type="non-terminal residue" evidence="1">
    <location>
        <position position="1"/>
    </location>
</feature>
<accession>A0A239M7K3</accession>
<evidence type="ECO:0000313" key="1">
    <source>
        <dbReference type="EMBL" id="SNT37829.1"/>
    </source>
</evidence>
<proteinExistence type="predicted"/>
<organism evidence="1 2">
    <name type="scientific">Pontibacter ummariensis</name>
    <dbReference type="NCBI Taxonomy" id="1610492"/>
    <lineage>
        <taxon>Bacteria</taxon>
        <taxon>Pseudomonadati</taxon>
        <taxon>Bacteroidota</taxon>
        <taxon>Cytophagia</taxon>
        <taxon>Cytophagales</taxon>
        <taxon>Hymenobacteraceae</taxon>
        <taxon>Pontibacter</taxon>
    </lineage>
</organism>
<keyword evidence="2" id="KW-1185">Reference proteome</keyword>
<dbReference type="AlphaFoldDB" id="A0A239M7K3"/>
<sequence length="112" mass="13125">ADETYSDMTKQMTHRKERCFAIMAKVLFTVEKHKASYPRLKLIEQFLPESLGESNEEDYEGRLQELYCYLQDFGTGPEVLQNFYQNLFVDMEALKDDSLPFFQGNSYVTIAE</sequence>
<dbReference type="RefSeq" id="WP_218824318.1">
    <property type="nucleotide sequence ID" value="NZ_FZOQ01000080.1"/>
</dbReference>
<gene>
    <name evidence="1" type="ORF">SAMN06296052_1801</name>
</gene>
<reference evidence="2" key="1">
    <citation type="submission" date="2017-06" db="EMBL/GenBank/DDBJ databases">
        <authorList>
            <person name="Varghese N."/>
            <person name="Submissions S."/>
        </authorList>
    </citation>
    <scope>NUCLEOTIDE SEQUENCE [LARGE SCALE GENOMIC DNA]</scope>
    <source>
        <strain evidence="2">NKM1</strain>
    </source>
</reference>
<protein>
    <submittedName>
        <fullName evidence="1">Uncharacterized protein</fullName>
    </submittedName>
</protein>
<name>A0A239M7K3_9BACT</name>
<evidence type="ECO:0000313" key="2">
    <source>
        <dbReference type="Proteomes" id="UP000198432"/>
    </source>
</evidence>
<dbReference type="Proteomes" id="UP000198432">
    <property type="component" value="Unassembled WGS sequence"/>
</dbReference>